<dbReference type="InterPro" id="IPR053844">
    <property type="entry name" value="AH_C"/>
</dbReference>
<dbReference type="HOGENOM" id="CLU_125594_0_0_3"/>
<accession>K9WH44</accession>
<dbReference type="KEGG" id="mic:Mic7113_3347"/>
<evidence type="ECO:0000313" key="2">
    <source>
        <dbReference type="EMBL" id="AFZ19079.1"/>
    </source>
</evidence>
<feature type="domain" description="Allophanate hydrolase C-terminal" evidence="1">
    <location>
        <begin position="6"/>
        <end position="124"/>
    </location>
</feature>
<dbReference type="EMBL" id="CP003630">
    <property type="protein sequence ID" value="AFZ19079.1"/>
    <property type="molecule type" value="Genomic_DNA"/>
</dbReference>
<evidence type="ECO:0000313" key="3">
    <source>
        <dbReference type="Proteomes" id="UP000010471"/>
    </source>
</evidence>
<dbReference type="eggNOG" id="COG2105">
    <property type="taxonomic scope" value="Bacteria"/>
</dbReference>
<proteinExistence type="predicted"/>
<dbReference type="Gene3D" id="3.10.490.10">
    <property type="entry name" value="Gamma-glutamyl cyclotransferase-like"/>
    <property type="match status" value="1"/>
</dbReference>
<dbReference type="OrthoDB" id="9811471at2"/>
<gene>
    <name evidence="2" type="ORF">Mic7113_3347</name>
</gene>
<evidence type="ECO:0000259" key="1">
    <source>
        <dbReference type="Pfam" id="PF21986"/>
    </source>
</evidence>
<reference evidence="2 3" key="1">
    <citation type="submission" date="2012-06" db="EMBL/GenBank/DDBJ databases">
        <title>Finished chromosome of genome of Microcoleus sp. PCC 7113.</title>
        <authorList>
            <consortium name="US DOE Joint Genome Institute"/>
            <person name="Gugger M."/>
            <person name="Coursin T."/>
            <person name="Rippka R."/>
            <person name="Tandeau De Marsac N."/>
            <person name="Huntemann M."/>
            <person name="Wei C.-L."/>
            <person name="Han J."/>
            <person name="Detter J.C."/>
            <person name="Han C."/>
            <person name="Tapia R."/>
            <person name="Chen A."/>
            <person name="Kyrpides N."/>
            <person name="Mavromatis K."/>
            <person name="Markowitz V."/>
            <person name="Szeto E."/>
            <person name="Ivanova N."/>
            <person name="Pagani I."/>
            <person name="Pati A."/>
            <person name="Goodwin L."/>
            <person name="Nordberg H.P."/>
            <person name="Cantor M.N."/>
            <person name="Hua S.X."/>
            <person name="Woyke T."/>
            <person name="Kerfeld C.A."/>
        </authorList>
    </citation>
    <scope>NUCLEOTIDE SEQUENCE [LARGE SCALE GENOMIC DNA]</scope>
    <source>
        <strain evidence="2 3">PCC 7113</strain>
    </source>
</reference>
<dbReference type="RefSeq" id="WP_015183222.1">
    <property type="nucleotide sequence ID" value="NC_019738.1"/>
</dbReference>
<organism evidence="2 3">
    <name type="scientific">Allocoleopsis franciscana PCC 7113</name>
    <dbReference type="NCBI Taxonomy" id="1173027"/>
    <lineage>
        <taxon>Bacteria</taxon>
        <taxon>Bacillati</taxon>
        <taxon>Cyanobacteriota</taxon>
        <taxon>Cyanophyceae</taxon>
        <taxon>Coleofasciculales</taxon>
        <taxon>Coleofasciculaceae</taxon>
        <taxon>Allocoleopsis</taxon>
        <taxon>Allocoleopsis franciscana</taxon>
    </lineage>
</organism>
<dbReference type="PATRIC" id="fig|1173027.3.peg.3686"/>
<dbReference type="Pfam" id="PF21986">
    <property type="entry name" value="AH_C"/>
    <property type="match status" value="1"/>
</dbReference>
<keyword evidence="3" id="KW-1185">Reference proteome</keyword>
<sequence length="139" mass="15214">MSKTLKLAVNGTLMRGLELNSNLLTVGAMFVRETTTEPAYRLWSINDQYPAMLRVREGGVAIAVEVWAVPTESLATILLQEPPGLCIGKVRLSDGEIVLGVLGEPIGCENQQEITQWGSWRTYIETLSLSPTIPSITIN</sequence>
<protein>
    <recommendedName>
        <fullName evidence="1">Allophanate hydrolase C-terminal domain-containing protein</fullName>
    </recommendedName>
</protein>
<dbReference type="AlphaFoldDB" id="K9WH44"/>
<dbReference type="Proteomes" id="UP000010471">
    <property type="component" value="Chromosome"/>
</dbReference>
<dbReference type="STRING" id="1173027.Mic7113_3347"/>
<name>K9WH44_9CYAN</name>